<proteinExistence type="predicted"/>
<reference evidence="2" key="1">
    <citation type="journal article" date="2023" name="Insect Mol. Biol.">
        <title>Genome sequencing provides insights into the evolution of gene families encoding plant cell wall-degrading enzymes in longhorned beetles.</title>
        <authorList>
            <person name="Shin N.R."/>
            <person name="Okamura Y."/>
            <person name="Kirsch R."/>
            <person name="Pauchet Y."/>
        </authorList>
    </citation>
    <scope>NUCLEOTIDE SEQUENCE</scope>
    <source>
        <strain evidence="2">RBIC_L_NR</strain>
    </source>
</reference>
<evidence type="ECO:0000256" key="1">
    <source>
        <dbReference type="SAM" id="MobiDB-lite"/>
    </source>
</evidence>
<dbReference type="EMBL" id="JANEYF010005793">
    <property type="protein sequence ID" value="KAJ8926744.1"/>
    <property type="molecule type" value="Genomic_DNA"/>
</dbReference>
<dbReference type="AlphaFoldDB" id="A0AAV8WJG4"/>
<sequence>MASFWYDKISNKYSVSPEDDDTYDNGTDEEYIEANDSEEPSFSKSDYAENDYIHETEIQGRQLPESGEAKSKVRKAKLGAKLKRSPDIIMRMDLNFFQKVTVNMIASPHIKHDGSSDNSIYSHDVCPVRQGHCVAMQKQYYFMKRKHPGKCWKLDVRAVKVGCKCIPASPI</sequence>
<protein>
    <submittedName>
        <fullName evidence="2">Uncharacterized protein</fullName>
    </submittedName>
</protein>
<dbReference type="Proteomes" id="UP001162156">
    <property type="component" value="Unassembled WGS sequence"/>
</dbReference>
<gene>
    <name evidence="2" type="ORF">NQ314_020861</name>
</gene>
<evidence type="ECO:0000313" key="2">
    <source>
        <dbReference type="EMBL" id="KAJ8926744.1"/>
    </source>
</evidence>
<evidence type="ECO:0000313" key="3">
    <source>
        <dbReference type="Proteomes" id="UP001162156"/>
    </source>
</evidence>
<feature type="compositionally biased region" description="Acidic residues" evidence="1">
    <location>
        <begin position="17"/>
        <end position="39"/>
    </location>
</feature>
<feature type="region of interest" description="Disordered" evidence="1">
    <location>
        <begin position="13"/>
        <end position="44"/>
    </location>
</feature>
<accession>A0AAV8WJG4</accession>
<keyword evidence="3" id="KW-1185">Reference proteome</keyword>
<comment type="caution">
    <text evidence="2">The sequence shown here is derived from an EMBL/GenBank/DDBJ whole genome shotgun (WGS) entry which is preliminary data.</text>
</comment>
<name>A0AAV8WJG4_9CUCU</name>
<organism evidence="2 3">
    <name type="scientific">Rhamnusium bicolor</name>
    <dbReference type="NCBI Taxonomy" id="1586634"/>
    <lineage>
        <taxon>Eukaryota</taxon>
        <taxon>Metazoa</taxon>
        <taxon>Ecdysozoa</taxon>
        <taxon>Arthropoda</taxon>
        <taxon>Hexapoda</taxon>
        <taxon>Insecta</taxon>
        <taxon>Pterygota</taxon>
        <taxon>Neoptera</taxon>
        <taxon>Endopterygota</taxon>
        <taxon>Coleoptera</taxon>
        <taxon>Polyphaga</taxon>
        <taxon>Cucujiformia</taxon>
        <taxon>Chrysomeloidea</taxon>
        <taxon>Cerambycidae</taxon>
        <taxon>Lepturinae</taxon>
        <taxon>Rhagiini</taxon>
        <taxon>Rhamnusium</taxon>
    </lineage>
</organism>